<dbReference type="EMBL" id="FNSO01000004">
    <property type="protein sequence ID" value="SEC64107.1"/>
    <property type="molecule type" value="Genomic_DNA"/>
</dbReference>
<dbReference type="Pfam" id="PF08962">
    <property type="entry name" value="Rv2632c-like"/>
    <property type="match status" value="1"/>
</dbReference>
<dbReference type="SUPFAM" id="SSF143212">
    <property type="entry name" value="Rv2632c-like"/>
    <property type="match status" value="1"/>
</dbReference>
<reference evidence="2" key="1">
    <citation type="submission" date="2016-10" db="EMBL/GenBank/DDBJ databases">
        <authorList>
            <person name="Varghese N."/>
            <person name="Submissions S."/>
        </authorList>
    </citation>
    <scope>NUCLEOTIDE SEQUENCE [LARGE SCALE GENOMIC DNA]</scope>
    <source>
        <strain evidence="2">DSM 44544</strain>
    </source>
</reference>
<organism evidence="1 2">
    <name type="scientific">Amycolatopsis tolypomycina</name>
    <dbReference type="NCBI Taxonomy" id="208445"/>
    <lineage>
        <taxon>Bacteria</taxon>
        <taxon>Bacillati</taxon>
        <taxon>Actinomycetota</taxon>
        <taxon>Actinomycetes</taxon>
        <taxon>Pseudonocardiales</taxon>
        <taxon>Pseudonocardiaceae</taxon>
        <taxon>Amycolatopsis</taxon>
    </lineage>
</organism>
<accession>A0A1H4U5X2</accession>
<evidence type="ECO:0000313" key="1">
    <source>
        <dbReference type="EMBL" id="SEC64107.1"/>
    </source>
</evidence>
<dbReference type="AlphaFoldDB" id="A0A1H4U5X2"/>
<protein>
    <recommendedName>
        <fullName evidence="3">DUF1876 domain-containing protein</fullName>
    </recommendedName>
</protein>
<dbReference type="Gene3D" id="3.30.160.240">
    <property type="entry name" value="Rv1738"/>
    <property type="match status" value="1"/>
</dbReference>
<dbReference type="STRING" id="208445.SAMN04489727_4508"/>
<evidence type="ECO:0000313" key="2">
    <source>
        <dbReference type="Proteomes" id="UP000199622"/>
    </source>
</evidence>
<dbReference type="Proteomes" id="UP000199622">
    <property type="component" value="Unassembled WGS sequence"/>
</dbReference>
<keyword evidence="2" id="KW-1185">Reference proteome</keyword>
<dbReference type="InterPro" id="IPR038070">
    <property type="entry name" value="Rv2632c-like_sf"/>
</dbReference>
<dbReference type="OrthoDB" id="4828144at2"/>
<dbReference type="RefSeq" id="WP_091310487.1">
    <property type="nucleotide sequence ID" value="NZ_FNSO01000004.1"/>
</dbReference>
<evidence type="ECO:0008006" key="3">
    <source>
        <dbReference type="Google" id="ProtNLM"/>
    </source>
</evidence>
<sequence>MQEKRWHVEVHIDEDDDGRTRATARLQTADDTRVSGTGVARLHPGDSDVPEIGDEIAASRALSDLAHNLLECAAGDIEALTRKPVRLDH</sequence>
<dbReference type="InterPro" id="IPR015057">
    <property type="entry name" value="Rv2632c-like"/>
</dbReference>
<proteinExistence type="predicted"/>
<gene>
    <name evidence="1" type="ORF">SAMN04489727_4508</name>
</gene>
<name>A0A1H4U5X2_9PSEU</name>